<evidence type="ECO:0000313" key="2">
    <source>
        <dbReference type="Proteomes" id="UP000198935"/>
    </source>
</evidence>
<protein>
    <submittedName>
        <fullName evidence="1">Uncharacterized protein</fullName>
    </submittedName>
</protein>
<dbReference type="EMBL" id="FNPI01000001">
    <property type="protein sequence ID" value="SDY01020.1"/>
    <property type="molecule type" value="Genomic_DNA"/>
</dbReference>
<keyword evidence="2" id="KW-1185">Reference proteome</keyword>
<proteinExistence type="predicted"/>
<reference evidence="2" key="1">
    <citation type="submission" date="2016-10" db="EMBL/GenBank/DDBJ databases">
        <authorList>
            <person name="Varghese N."/>
            <person name="Submissions S."/>
        </authorList>
    </citation>
    <scope>NUCLEOTIDE SEQUENCE [LARGE SCALE GENOMIC DNA]</scope>
    <source>
        <strain evidence="2">SP</strain>
    </source>
</reference>
<gene>
    <name evidence="1" type="ORF">SAMN05421736_101132</name>
</gene>
<sequence>MFLSRQELYTLSKVYLHTLFDKPQTLRELEHSEDTFTTLYKLLDVTIKNIVFNYTLYRSEILPKPWICRHEPCLGDPLPNSINGLAQVLVPIRRPLIHILP</sequence>
<accession>A0A1H3GD92</accession>
<name>A0A1H3GD92_9BACI</name>
<dbReference type="Proteomes" id="UP000198935">
    <property type="component" value="Unassembled WGS sequence"/>
</dbReference>
<evidence type="ECO:0000313" key="1">
    <source>
        <dbReference type="EMBL" id="SDY01020.1"/>
    </source>
</evidence>
<organism evidence="1 2">
    <name type="scientific">Evansella caseinilytica</name>
    <dbReference type="NCBI Taxonomy" id="1503961"/>
    <lineage>
        <taxon>Bacteria</taxon>
        <taxon>Bacillati</taxon>
        <taxon>Bacillota</taxon>
        <taxon>Bacilli</taxon>
        <taxon>Bacillales</taxon>
        <taxon>Bacillaceae</taxon>
        <taxon>Evansella</taxon>
    </lineage>
</organism>
<dbReference type="AlphaFoldDB" id="A0A1H3GD92"/>